<dbReference type="GO" id="GO:0005829">
    <property type="term" value="C:cytosol"/>
    <property type="evidence" value="ECO:0007669"/>
    <property type="project" value="TreeGrafter"/>
</dbReference>
<dbReference type="SUPFAM" id="SSF56214">
    <property type="entry name" value="4'-phosphopantetheinyl transferase"/>
    <property type="match status" value="2"/>
</dbReference>
<feature type="domain" description="4'-phosphopantetheinyl transferase N-terminal" evidence="4">
    <location>
        <begin position="31"/>
        <end position="110"/>
    </location>
</feature>
<dbReference type="GO" id="GO:0008897">
    <property type="term" value="F:holo-[acyl-carrier-protein] synthase activity"/>
    <property type="evidence" value="ECO:0007669"/>
    <property type="project" value="InterPro"/>
</dbReference>
<name>A0A1B7LFZ3_9FIRM</name>
<gene>
    <name evidence="5" type="ORF">A6M21_08065</name>
</gene>
<dbReference type="AlphaFoldDB" id="A0A1B7LFZ3"/>
<proteinExistence type="inferred from homology"/>
<dbReference type="EMBL" id="LYVF01000106">
    <property type="protein sequence ID" value="OAT83639.1"/>
    <property type="molecule type" value="Genomic_DNA"/>
</dbReference>
<dbReference type="Pfam" id="PF01648">
    <property type="entry name" value="ACPS"/>
    <property type="match status" value="1"/>
</dbReference>
<dbReference type="InterPro" id="IPR055066">
    <property type="entry name" value="AASDHPPT_N"/>
</dbReference>
<dbReference type="STRING" id="1838280.A6M21_08065"/>
<organism evidence="5 6">
    <name type="scientific">Desulfotomaculum copahuensis</name>
    <dbReference type="NCBI Taxonomy" id="1838280"/>
    <lineage>
        <taxon>Bacteria</taxon>
        <taxon>Bacillati</taxon>
        <taxon>Bacillota</taxon>
        <taxon>Clostridia</taxon>
        <taxon>Eubacteriales</taxon>
        <taxon>Desulfotomaculaceae</taxon>
        <taxon>Desulfotomaculum</taxon>
    </lineage>
</organism>
<keyword evidence="6" id="KW-1185">Reference proteome</keyword>
<dbReference type="PANTHER" id="PTHR12215:SF10">
    <property type="entry name" value="L-AMINOADIPATE-SEMIALDEHYDE DEHYDROGENASE-PHOSPHOPANTETHEINYL TRANSFERASE"/>
    <property type="match status" value="1"/>
</dbReference>
<dbReference type="Pfam" id="PF22624">
    <property type="entry name" value="AASDHPPT_N"/>
    <property type="match status" value="1"/>
</dbReference>
<evidence type="ECO:0000259" key="3">
    <source>
        <dbReference type="Pfam" id="PF01648"/>
    </source>
</evidence>
<comment type="caution">
    <text evidence="5">The sequence shown here is derived from an EMBL/GenBank/DDBJ whole genome shotgun (WGS) entry which is preliminary data.</text>
</comment>
<accession>A0A1B7LFZ3</accession>
<evidence type="ECO:0000313" key="6">
    <source>
        <dbReference type="Proteomes" id="UP000078532"/>
    </source>
</evidence>
<dbReference type="InterPro" id="IPR037143">
    <property type="entry name" value="4-PPantetheinyl_Trfase_dom_sf"/>
</dbReference>
<dbReference type="Proteomes" id="UP000078532">
    <property type="component" value="Unassembled WGS sequence"/>
</dbReference>
<dbReference type="GO" id="GO:0019878">
    <property type="term" value="P:lysine biosynthetic process via aminoadipic acid"/>
    <property type="evidence" value="ECO:0007669"/>
    <property type="project" value="TreeGrafter"/>
</dbReference>
<protein>
    <submittedName>
        <fullName evidence="5">Uncharacterized protein</fullName>
    </submittedName>
</protein>
<evidence type="ECO:0000259" key="4">
    <source>
        <dbReference type="Pfam" id="PF22624"/>
    </source>
</evidence>
<dbReference type="InterPro" id="IPR050559">
    <property type="entry name" value="P-Pant_transferase_sf"/>
</dbReference>
<dbReference type="PANTHER" id="PTHR12215">
    <property type="entry name" value="PHOSPHOPANTETHEINE TRANSFERASE"/>
    <property type="match status" value="1"/>
</dbReference>
<evidence type="ECO:0000256" key="1">
    <source>
        <dbReference type="ARBA" id="ARBA00010990"/>
    </source>
</evidence>
<keyword evidence="2" id="KW-0808">Transferase</keyword>
<dbReference type="GO" id="GO:0000287">
    <property type="term" value="F:magnesium ion binding"/>
    <property type="evidence" value="ECO:0007669"/>
    <property type="project" value="InterPro"/>
</dbReference>
<dbReference type="InterPro" id="IPR008278">
    <property type="entry name" value="4-PPantetheinyl_Trfase_dom"/>
</dbReference>
<reference evidence="5 6" key="1">
    <citation type="submission" date="2016-04" db="EMBL/GenBank/DDBJ databases">
        <authorList>
            <person name="Evans L.H."/>
            <person name="Alamgir A."/>
            <person name="Owens N."/>
            <person name="Weber N.D."/>
            <person name="Virtaneva K."/>
            <person name="Barbian K."/>
            <person name="Babar A."/>
            <person name="Rosenke K."/>
        </authorList>
    </citation>
    <scope>NUCLEOTIDE SEQUENCE [LARGE SCALE GENOMIC DNA]</scope>
    <source>
        <strain evidence="5 6">LMa1</strain>
    </source>
</reference>
<dbReference type="Gene3D" id="3.90.470.20">
    <property type="entry name" value="4'-phosphopantetheinyl transferase domain"/>
    <property type="match status" value="2"/>
</dbReference>
<feature type="domain" description="4'-phosphopantetheinyl transferase" evidence="3">
    <location>
        <begin position="117"/>
        <end position="225"/>
    </location>
</feature>
<evidence type="ECO:0000256" key="2">
    <source>
        <dbReference type="ARBA" id="ARBA00022679"/>
    </source>
</evidence>
<evidence type="ECO:0000313" key="5">
    <source>
        <dbReference type="EMBL" id="OAT83639.1"/>
    </source>
</evidence>
<comment type="similarity">
    <text evidence="1">Belongs to the P-Pant transferase superfamily. Gsp/Sfp/HetI/AcpT family.</text>
</comment>
<sequence>MPVGPVRDNDSVHVWPFRLDRPALFVDKLKHFLSPDELARAGRIYFERDRRRFIVSRGLLRVLLGRYLDTAPDRLRFGYGACRKPALAEMPGGCALHFNLSRTRGMVVYAVTRRGEIGVDLEYVRPVSGAARIAGRYFAGAEKKRMQMLPEDKRKEAFFRLWTCLEAYLKATGAGLSCLPGRFGISRAPGEAARPLVYIDGKATEAAGWFLYEFSPATGYIAAVCAAGSGSAGGAPLIMPLL</sequence>